<gene>
    <name evidence="1" type="ORF">CLV36_10990</name>
</gene>
<sequence>MRKNNNRRMGWLVAIVGIGAFFSFAPYSEALPPVVVQVPSLQMELEQVDFPPVPASTEVKAKAKEE</sequence>
<dbReference type="EMBL" id="PVTZ01000009">
    <property type="protein sequence ID" value="PRZ13281.1"/>
    <property type="molecule type" value="Genomic_DNA"/>
</dbReference>
<evidence type="ECO:0000313" key="1">
    <source>
        <dbReference type="EMBL" id="PRZ13281.1"/>
    </source>
</evidence>
<comment type="caution">
    <text evidence="1">The sequence shown here is derived from an EMBL/GenBank/DDBJ whole genome shotgun (WGS) entry which is preliminary data.</text>
</comment>
<keyword evidence="2" id="KW-1185">Reference proteome</keyword>
<proteinExistence type="predicted"/>
<dbReference type="RefSeq" id="WP_106342776.1">
    <property type="nucleotide sequence ID" value="NZ_PVTZ01000009.1"/>
</dbReference>
<reference evidence="1 2" key="1">
    <citation type="submission" date="2018-03" db="EMBL/GenBank/DDBJ databases">
        <title>Genomic Encyclopedia of Archaeal and Bacterial Type Strains, Phase II (KMG-II): from individual species to whole genera.</title>
        <authorList>
            <person name="Goeker M."/>
        </authorList>
    </citation>
    <scope>NUCLEOTIDE SEQUENCE [LARGE SCALE GENOMIC DNA]</scope>
    <source>
        <strain evidence="1 2">RHA1</strain>
    </source>
</reference>
<organism evidence="1 2">
    <name type="scientific">Laceyella sediminis</name>
    <dbReference type="NCBI Taxonomy" id="573074"/>
    <lineage>
        <taxon>Bacteria</taxon>
        <taxon>Bacillati</taxon>
        <taxon>Bacillota</taxon>
        <taxon>Bacilli</taxon>
        <taxon>Bacillales</taxon>
        <taxon>Thermoactinomycetaceae</taxon>
        <taxon>Laceyella</taxon>
    </lineage>
</organism>
<protein>
    <submittedName>
        <fullName evidence="1">Uncharacterized protein</fullName>
    </submittedName>
</protein>
<evidence type="ECO:0000313" key="2">
    <source>
        <dbReference type="Proteomes" id="UP000238836"/>
    </source>
</evidence>
<accession>A0ABX5EPW3</accession>
<dbReference type="Proteomes" id="UP000238836">
    <property type="component" value="Unassembled WGS sequence"/>
</dbReference>
<name>A0ABX5EPW3_9BACL</name>